<name>A0AAE9ZF77_9GAMM</name>
<dbReference type="KEGG" id="tvd:SG34_029850"/>
<reference evidence="3 4" key="2">
    <citation type="journal article" date="2022" name="Mar. Drugs">
        <title>Bioassay-Guided Fractionation Leads to the Detection of Cholic Acid Generated by the Rare Thalassomonas sp.</title>
        <authorList>
            <person name="Pheiffer F."/>
            <person name="Schneider Y.K."/>
            <person name="Hansen E.H."/>
            <person name="Andersen J.H."/>
            <person name="Isaksson J."/>
            <person name="Busche T."/>
            <person name="R C."/>
            <person name="Kalinowski J."/>
            <person name="Zyl L.V."/>
            <person name="Trindade M."/>
        </authorList>
    </citation>
    <scope>NUCLEOTIDE SEQUENCE [LARGE SCALE GENOMIC DNA]</scope>
    <source>
        <strain evidence="3 4">XOM25</strain>
    </source>
</reference>
<dbReference type="PANTHER" id="PTHR11091">
    <property type="entry name" value="OXIDOREDUCTASE-RELATED"/>
    <property type="match status" value="1"/>
</dbReference>
<dbReference type="SUPFAM" id="SSF89733">
    <property type="entry name" value="L-sulfolactate dehydrogenase-like"/>
    <property type="match status" value="1"/>
</dbReference>
<reference evidence="3 4" key="1">
    <citation type="journal article" date="2015" name="Genome Announc.">
        <title>Draft Genome Sequences of Marine Isolates of Thalassomonas viridans and Thalassomonas actiniarum.</title>
        <authorList>
            <person name="Olonade I."/>
            <person name="van Zyl L.J."/>
            <person name="Trindade M."/>
        </authorList>
    </citation>
    <scope>NUCLEOTIDE SEQUENCE [LARGE SCALE GENOMIC DNA]</scope>
    <source>
        <strain evidence="3 4">XOM25</strain>
    </source>
</reference>
<dbReference type="GO" id="GO:0016491">
    <property type="term" value="F:oxidoreductase activity"/>
    <property type="evidence" value="ECO:0007669"/>
    <property type="project" value="UniProtKB-KW"/>
</dbReference>
<evidence type="ECO:0000256" key="2">
    <source>
        <dbReference type="ARBA" id="ARBA00023002"/>
    </source>
</evidence>
<protein>
    <submittedName>
        <fullName evidence="3">Ldh family oxidoreductase</fullName>
    </submittedName>
</protein>
<dbReference type="Pfam" id="PF02615">
    <property type="entry name" value="Ldh_2"/>
    <property type="match status" value="1"/>
</dbReference>
<dbReference type="InterPro" id="IPR003767">
    <property type="entry name" value="Malate/L-lactate_DH-like"/>
</dbReference>
<dbReference type="AlphaFoldDB" id="A0AAE9ZF77"/>
<keyword evidence="4" id="KW-1185">Reference proteome</keyword>
<dbReference type="InterPro" id="IPR043143">
    <property type="entry name" value="Mal/L-sulf/L-lact_DH-like_NADP"/>
</dbReference>
<dbReference type="InterPro" id="IPR043144">
    <property type="entry name" value="Mal/L-sulf/L-lact_DH-like_ah"/>
</dbReference>
<sequence length="363" mass="38439">MKMAYVKNAELARFTFDALTRCGLEKSEAEIAAEVLSYADSRGIDTHGIANLDSIYVHKLRCGAIDAKAKGRWLREKGAVALYDAEKQLGLVAAKYAMERSILLAEEFGIGCVVVKNSSHFGAAGYYAKMASDKNMIGLSMTNLGSQAIAKPLNSAKNLLGTNPISLAASAGEQQDFILDMSTTANSSGKIKLAARQGQGIPPGTLFNKDGDSVEDPNAYLDGSGHLAMLGGAQATGGYKGMGLAMLVDILCGCLSGADVGPATGEDEARDTTVDNNIGHFFLTINTPWLRDTGDFKRSMDDMLASMLQAPTFLPENEIIYPGIPEVRTAKVRASQGVPLDSILHGRLDALAETLSIPAISVI</sequence>
<dbReference type="EMBL" id="CP059734">
    <property type="protein sequence ID" value="WDE08987.1"/>
    <property type="molecule type" value="Genomic_DNA"/>
</dbReference>
<dbReference type="Proteomes" id="UP000032352">
    <property type="component" value="Chromosome pTvir"/>
</dbReference>
<evidence type="ECO:0000313" key="3">
    <source>
        <dbReference type="EMBL" id="WDE08987.1"/>
    </source>
</evidence>
<organism evidence="3 4">
    <name type="scientific">Thalassomonas viridans</name>
    <dbReference type="NCBI Taxonomy" id="137584"/>
    <lineage>
        <taxon>Bacteria</taxon>
        <taxon>Pseudomonadati</taxon>
        <taxon>Pseudomonadota</taxon>
        <taxon>Gammaproteobacteria</taxon>
        <taxon>Alteromonadales</taxon>
        <taxon>Colwelliaceae</taxon>
        <taxon>Thalassomonas</taxon>
    </lineage>
</organism>
<evidence type="ECO:0000256" key="1">
    <source>
        <dbReference type="ARBA" id="ARBA00006056"/>
    </source>
</evidence>
<dbReference type="Gene3D" id="3.30.1370.60">
    <property type="entry name" value="Hypothetical oxidoreductase yiak, domain 2"/>
    <property type="match status" value="1"/>
</dbReference>
<proteinExistence type="inferred from homology"/>
<dbReference type="InterPro" id="IPR036111">
    <property type="entry name" value="Mal/L-sulfo/L-lacto_DH-like_sf"/>
</dbReference>
<dbReference type="PANTHER" id="PTHR11091:SF0">
    <property type="entry name" value="MALATE DEHYDROGENASE"/>
    <property type="match status" value="1"/>
</dbReference>
<dbReference type="Gene3D" id="1.10.1530.10">
    <property type="match status" value="1"/>
</dbReference>
<accession>A0AAE9ZF77</accession>
<keyword evidence="2" id="KW-0560">Oxidoreductase</keyword>
<comment type="similarity">
    <text evidence="1">Belongs to the LDH2/MDH2 oxidoreductase family.</text>
</comment>
<gene>
    <name evidence="3" type="ORF">SG34_029850</name>
</gene>
<evidence type="ECO:0000313" key="4">
    <source>
        <dbReference type="Proteomes" id="UP000032352"/>
    </source>
</evidence>